<comment type="similarity">
    <text evidence="1">Belongs to the peptidase M16 family.</text>
</comment>
<feature type="domain" description="Peptidase M16 C-terminal" evidence="9">
    <location>
        <begin position="201"/>
        <end position="295"/>
    </location>
</feature>
<evidence type="ECO:0000259" key="8">
    <source>
        <dbReference type="Pfam" id="PF00675"/>
    </source>
</evidence>
<organism evidence="10">
    <name type="scientific">Rouxiella sp. WC2420</name>
    <dbReference type="NCBI Taxonomy" id="3234145"/>
    <lineage>
        <taxon>Bacteria</taxon>
        <taxon>Pseudomonadati</taxon>
        <taxon>Pseudomonadota</taxon>
        <taxon>Gammaproteobacteria</taxon>
        <taxon>Enterobacterales</taxon>
        <taxon>Yersiniaceae</taxon>
        <taxon>Rouxiella</taxon>
    </lineage>
</organism>
<evidence type="ECO:0000256" key="7">
    <source>
        <dbReference type="SAM" id="SignalP"/>
    </source>
</evidence>
<evidence type="ECO:0000256" key="2">
    <source>
        <dbReference type="ARBA" id="ARBA00022670"/>
    </source>
</evidence>
<keyword evidence="5" id="KW-0482">Metalloprotease</keyword>
<dbReference type="InterPro" id="IPR011765">
    <property type="entry name" value="Pept_M16_N"/>
</dbReference>
<dbReference type="Pfam" id="PF00675">
    <property type="entry name" value="Peptidase_M16"/>
    <property type="match status" value="1"/>
</dbReference>
<dbReference type="PANTHER" id="PTHR43690:SF17">
    <property type="entry name" value="PROTEIN YHJJ"/>
    <property type="match status" value="1"/>
</dbReference>
<dbReference type="InterPro" id="IPR007863">
    <property type="entry name" value="Peptidase_M16_C"/>
</dbReference>
<evidence type="ECO:0000256" key="5">
    <source>
        <dbReference type="ARBA" id="ARBA00023049"/>
    </source>
</evidence>
<dbReference type="Gene3D" id="3.30.830.10">
    <property type="entry name" value="Metalloenzyme, LuxS/M16 peptidase-like"/>
    <property type="match status" value="2"/>
</dbReference>
<feature type="chain" id="PRO_5044314939" evidence="7">
    <location>
        <begin position="25"/>
        <end position="513"/>
    </location>
</feature>
<evidence type="ECO:0000256" key="4">
    <source>
        <dbReference type="ARBA" id="ARBA00022833"/>
    </source>
</evidence>
<evidence type="ECO:0000256" key="1">
    <source>
        <dbReference type="ARBA" id="ARBA00007261"/>
    </source>
</evidence>
<dbReference type="InterPro" id="IPR011249">
    <property type="entry name" value="Metalloenz_LuxS/M16"/>
</dbReference>
<evidence type="ECO:0000259" key="9">
    <source>
        <dbReference type="Pfam" id="PF05193"/>
    </source>
</evidence>
<feature type="domain" description="Peptidase M16 N-terminal" evidence="8">
    <location>
        <begin position="52"/>
        <end position="158"/>
    </location>
</feature>
<dbReference type="SUPFAM" id="SSF63411">
    <property type="entry name" value="LuxS/MPP-like metallohydrolase"/>
    <property type="match status" value="1"/>
</dbReference>
<name>A0AB39VSR3_9GAMM</name>
<dbReference type="PANTHER" id="PTHR43690">
    <property type="entry name" value="NARDILYSIN"/>
    <property type="match status" value="1"/>
</dbReference>
<dbReference type="GO" id="GO:0046872">
    <property type="term" value="F:metal ion binding"/>
    <property type="evidence" value="ECO:0007669"/>
    <property type="project" value="InterPro"/>
</dbReference>
<keyword evidence="3" id="KW-0378">Hydrolase</keyword>
<evidence type="ECO:0000256" key="6">
    <source>
        <dbReference type="SAM" id="MobiDB-lite"/>
    </source>
</evidence>
<feature type="signal peptide" evidence="7">
    <location>
        <begin position="1"/>
        <end position="24"/>
    </location>
</feature>
<keyword evidence="2" id="KW-0645">Protease</keyword>
<accession>A0AB39VSR3</accession>
<dbReference type="InterPro" id="IPR050626">
    <property type="entry name" value="Peptidase_M16"/>
</dbReference>
<reference evidence="10" key="1">
    <citation type="submission" date="2024-07" db="EMBL/GenBank/DDBJ databases">
        <authorList>
            <person name="Biller S.J."/>
        </authorList>
    </citation>
    <scope>NUCLEOTIDE SEQUENCE</scope>
    <source>
        <strain evidence="10">WC2420</strain>
    </source>
</reference>
<protein>
    <submittedName>
        <fullName evidence="10">M16 family metallopeptidase</fullName>
    </submittedName>
</protein>
<dbReference type="Pfam" id="PF05193">
    <property type="entry name" value="Peptidase_M16_C"/>
    <property type="match status" value="1"/>
</dbReference>
<gene>
    <name evidence="10" type="ORF">AB3G37_00715</name>
</gene>
<dbReference type="GO" id="GO:0008237">
    <property type="term" value="F:metallopeptidase activity"/>
    <property type="evidence" value="ECO:0007669"/>
    <property type="project" value="UniProtKB-KW"/>
</dbReference>
<evidence type="ECO:0000313" key="10">
    <source>
        <dbReference type="EMBL" id="XDU72687.1"/>
    </source>
</evidence>
<sequence length="513" mass="56471">MQGTRIRLLLGGLLLASAYSNVQAEALQPDPAWQQGKLDNGFNWQLLTTPQRPNDRIELRLVVRTGSLAENPQQQGFAHFLPRLALIRSEGFTTAQLQSFWQQAIDNQRPMSPAVTSYDFTSYNLSLPNGRPDLIKSALHWLVDTGGKMVVTPDSLHAAWQAPQDPIDSVPSDSGDGWWRYRIGGSTLVGHSPELLPAKTVKAADLGKFYHQWYTPDVMTLYVVGNVDSRAMAEQIKSAFASLKGSRQIPQTMPTLSDVAPKVMSTFDPSLTQDRLSLMWSMPWQPIQDSPALNAYWRSDLAREALFLHLQQALKTPADSKESKDGGSIQPALGFDCRVQYQHAQCAVRMEAPKEAIQPALKRLAGELVKVRDNGLSQAEFDALVAQKKDQLGQLFAIYARTDTGVLMSQRLRSQQNGVVDIAPEQYQKLRQAFLSTLTLPDFNQELKQQLSHDPSMMLVQPKGEAELSVKTLQDTYDSIVVPTAATPADAPPSTDASQASTSAGSGSSTTVQ</sequence>
<evidence type="ECO:0000256" key="3">
    <source>
        <dbReference type="ARBA" id="ARBA00022801"/>
    </source>
</evidence>
<keyword evidence="4" id="KW-0862">Zinc</keyword>
<dbReference type="AlphaFoldDB" id="A0AB39VSR3"/>
<feature type="region of interest" description="Disordered" evidence="6">
    <location>
        <begin position="485"/>
        <end position="513"/>
    </location>
</feature>
<dbReference type="EMBL" id="CP165628">
    <property type="protein sequence ID" value="XDU72687.1"/>
    <property type="molecule type" value="Genomic_DNA"/>
</dbReference>
<keyword evidence="7" id="KW-0732">Signal</keyword>
<proteinExistence type="inferred from homology"/>
<dbReference type="RefSeq" id="WP_369789406.1">
    <property type="nucleotide sequence ID" value="NZ_CP165628.1"/>
</dbReference>
<dbReference type="GO" id="GO:0006508">
    <property type="term" value="P:proteolysis"/>
    <property type="evidence" value="ECO:0007669"/>
    <property type="project" value="UniProtKB-KW"/>
</dbReference>